<dbReference type="Gene3D" id="1.20.120.1760">
    <property type="match status" value="1"/>
</dbReference>
<keyword evidence="3" id="KW-0472">Membrane</keyword>
<evidence type="ECO:0000256" key="2">
    <source>
        <dbReference type="RuleBase" id="RU003750"/>
    </source>
</evidence>
<dbReference type="EMBL" id="JALJXV010000001">
    <property type="protein sequence ID" value="MCP1673477.1"/>
    <property type="molecule type" value="Genomic_DNA"/>
</dbReference>
<dbReference type="GO" id="GO:0016020">
    <property type="term" value="C:membrane"/>
    <property type="evidence" value="ECO:0007669"/>
    <property type="project" value="InterPro"/>
</dbReference>
<feature type="transmembrane region" description="Helical" evidence="3">
    <location>
        <begin position="52"/>
        <end position="70"/>
    </location>
</feature>
<proteinExistence type="inferred from homology"/>
<accession>A0AAE3KEU5</accession>
<sequence>MNRSTSTPQMMTPPSAGAPGQRLLDLSGGLLLLLGLGGASLALLAPFNSAHLLQAVVLYLLLALLLHVRLPPTAPGPGIGWANRVTLVRAVPVLLIAGLIGHGPWPDSLIWWVVVLAVAALLLDGVDGLVARRTGTSTAFGARFDMELDAALILLLAFLVWRTGQAPAWVLLVGLLRYGFVAAGWVLPALRQPLPESFRRKTVCVIQVIALPLCLAPIVPVQLATSMALLALALLVWSFAVDSRWLMRQGGH</sequence>
<keyword evidence="3" id="KW-0812">Transmembrane</keyword>
<dbReference type="InterPro" id="IPR048254">
    <property type="entry name" value="CDP_ALCOHOL_P_TRANSF_CS"/>
</dbReference>
<keyword evidence="1 2" id="KW-0808">Transferase</keyword>
<dbReference type="AlphaFoldDB" id="A0AAE3KEU5"/>
<dbReference type="Proteomes" id="UP001205843">
    <property type="component" value="Unassembled WGS sequence"/>
</dbReference>
<feature type="transmembrane region" description="Helical" evidence="3">
    <location>
        <begin position="227"/>
        <end position="247"/>
    </location>
</feature>
<dbReference type="PROSITE" id="PS00379">
    <property type="entry name" value="CDP_ALCOHOL_P_TRANSF"/>
    <property type="match status" value="1"/>
</dbReference>
<protein>
    <submittedName>
        <fullName evidence="4">Phosphatidylglycerophosphate synthase</fullName>
    </submittedName>
</protein>
<gene>
    <name evidence="4" type="ORF">J2T57_000569</name>
</gene>
<evidence type="ECO:0000313" key="5">
    <source>
        <dbReference type="Proteomes" id="UP001205843"/>
    </source>
</evidence>
<keyword evidence="5" id="KW-1185">Reference proteome</keyword>
<reference evidence="4" key="1">
    <citation type="submission" date="2022-03" db="EMBL/GenBank/DDBJ databases">
        <title>Genomic Encyclopedia of Type Strains, Phase III (KMG-III): the genomes of soil and plant-associated and newly described type strains.</title>
        <authorList>
            <person name="Whitman W."/>
        </authorList>
    </citation>
    <scope>NUCLEOTIDE SEQUENCE</scope>
    <source>
        <strain evidence="4">ANL 6-2</strain>
    </source>
</reference>
<comment type="similarity">
    <text evidence="2">Belongs to the CDP-alcohol phosphatidyltransferase class-I family.</text>
</comment>
<evidence type="ECO:0000313" key="4">
    <source>
        <dbReference type="EMBL" id="MCP1673477.1"/>
    </source>
</evidence>
<organism evidence="4 5">
    <name type="scientific">Natronocella acetinitrilica</name>
    <dbReference type="NCBI Taxonomy" id="414046"/>
    <lineage>
        <taxon>Bacteria</taxon>
        <taxon>Pseudomonadati</taxon>
        <taxon>Pseudomonadota</taxon>
        <taxon>Gammaproteobacteria</taxon>
        <taxon>Chromatiales</taxon>
        <taxon>Ectothiorhodospiraceae</taxon>
        <taxon>Natronocella</taxon>
    </lineage>
</organism>
<dbReference type="GO" id="GO:0016780">
    <property type="term" value="F:phosphotransferase activity, for other substituted phosphate groups"/>
    <property type="evidence" value="ECO:0007669"/>
    <property type="project" value="InterPro"/>
</dbReference>
<dbReference type="Pfam" id="PF01066">
    <property type="entry name" value="CDP-OH_P_transf"/>
    <property type="match status" value="1"/>
</dbReference>
<dbReference type="InterPro" id="IPR043130">
    <property type="entry name" value="CDP-OH_PTrfase_TM_dom"/>
</dbReference>
<feature type="transmembrane region" description="Helical" evidence="3">
    <location>
        <begin position="109"/>
        <end position="130"/>
    </location>
</feature>
<evidence type="ECO:0000256" key="1">
    <source>
        <dbReference type="ARBA" id="ARBA00022679"/>
    </source>
</evidence>
<feature type="transmembrane region" description="Helical" evidence="3">
    <location>
        <begin position="82"/>
        <end position="103"/>
    </location>
</feature>
<dbReference type="RefSeq" id="WP_253473886.1">
    <property type="nucleotide sequence ID" value="NZ_JALJXV010000001.1"/>
</dbReference>
<comment type="caution">
    <text evidence="4">The sequence shown here is derived from an EMBL/GenBank/DDBJ whole genome shotgun (WGS) entry which is preliminary data.</text>
</comment>
<dbReference type="GO" id="GO:0008654">
    <property type="term" value="P:phospholipid biosynthetic process"/>
    <property type="evidence" value="ECO:0007669"/>
    <property type="project" value="InterPro"/>
</dbReference>
<dbReference type="InterPro" id="IPR000462">
    <property type="entry name" value="CDP-OH_P_trans"/>
</dbReference>
<keyword evidence="3" id="KW-1133">Transmembrane helix</keyword>
<name>A0AAE3KEU5_9GAMM</name>
<evidence type="ECO:0000256" key="3">
    <source>
        <dbReference type="SAM" id="Phobius"/>
    </source>
</evidence>